<reference evidence="6 7" key="1">
    <citation type="submission" date="2011-12" db="EMBL/GenBank/DDBJ databases">
        <title>Whole genome shotgun sequence of Gordonia effusa NBRC 100432.</title>
        <authorList>
            <person name="Yoshida I."/>
            <person name="Takarada H."/>
            <person name="Hosoyama A."/>
            <person name="Tsuchikane K."/>
            <person name="Katsumata H."/>
            <person name="Yamazaki S."/>
            <person name="Fujita N."/>
        </authorList>
    </citation>
    <scope>NUCLEOTIDE SEQUENCE [LARGE SCALE GENOMIC DNA]</scope>
    <source>
        <strain evidence="6 7">NBRC 100432</strain>
    </source>
</reference>
<dbReference type="OrthoDB" id="9758917at2"/>
<dbReference type="Pfam" id="PF13365">
    <property type="entry name" value="Trypsin_2"/>
    <property type="match status" value="1"/>
</dbReference>
<dbReference type="Gene3D" id="2.30.42.10">
    <property type="match status" value="1"/>
</dbReference>
<keyword evidence="3" id="KW-0378">Hydrolase</keyword>
<comment type="similarity">
    <text evidence="1">Belongs to the peptidase S1C family.</text>
</comment>
<feature type="compositionally biased region" description="Gly residues" evidence="4">
    <location>
        <begin position="111"/>
        <end position="123"/>
    </location>
</feature>
<evidence type="ECO:0000313" key="7">
    <source>
        <dbReference type="Proteomes" id="UP000035034"/>
    </source>
</evidence>
<dbReference type="Gene3D" id="2.40.10.10">
    <property type="entry name" value="Trypsin-like serine proteases"/>
    <property type="match status" value="2"/>
</dbReference>
<feature type="domain" description="PDZ" evidence="5">
    <location>
        <begin position="471"/>
        <end position="545"/>
    </location>
</feature>
<accession>H0QWA7</accession>
<dbReference type="PANTHER" id="PTHR43343">
    <property type="entry name" value="PEPTIDASE S12"/>
    <property type="match status" value="1"/>
</dbReference>
<feature type="compositionally biased region" description="Low complexity" evidence="4">
    <location>
        <begin position="73"/>
        <end position="85"/>
    </location>
</feature>
<feature type="compositionally biased region" description="Gly residues" evidence="4">
    <location>
        <begin position="131"/>
        <end position="140"/>
    </location>
</feature>
<evidence type="ECO:0000256" key="4">
    <source>
        <dbReference type="SAM" id="MobiDB-lite"/>
    </source>
</evidence>
<protein>
    <submittedName>
        <fullName evidence="6">Peptidase S1 family protein</fullName>
    </submittedName>
</protein>
<evidence type="ECO:0000256" key="2">
    <source>
        <dbReference type="ARBA" id="ARBA00022670"/>
    </source>
</evidence>
<proteinExistence type="inferred from homology"/>
<gene>
    <name evidence="6" type="ORF">GOEFS_019_00210</name>
</gene>
<feature type="compositionally biased region" description="Polar residues" evidence="4">
    <location>
        <begin position="96"/>
        <end position="109"/>
    </location>
</feature>
<dbReference type="SUPFAM" id="SSF50156">
    <property type="entry name" value="PDZ domain-like"/>
    <property type="match status" value="1"/>
</dbReference>
<dbReference type="InterPro" id="IPR001940">
    <property type="entry name" value="Peptidase_S1C"/>
</dbReference>
<dbReference type="InterPro" id="IPR009003">
    <property type="entry name" value="Peptidase_S1_PA"/>
</dbReference>
<dbReference type="RefSeq" id="WP_007316446.1">
    <property type="nucleotide sequence ID" value="NZ_BAEH01000019.1"/>
</dbReference>
<dbReference type="InterPro" id="IPR036034">
    <property type="entry name" value="PDZ_sf"/>
</dbReference>
<dbReference type="InterPro" id="IPR043504">
    <property type="entry name" value="Peptidase_S1_PA_chymotrypsin"/>
</dbReference>
<feature type="region of interest" description="Disordered" evidence="4">
    <location>
        <begin position="220"/>
        <end position="247"/>
    </location>
</feature>
<dbReference type="GO" id="GO:0006508">
    <property type="term" value="P:proteolysis"/>
    <property type="evidence" value="ECO:0007669"/>
    <property type="project" value="UniProtKB-KW"/>
</dbReference>
<dbReference type="SUPFAM" id="SSF50494">
    <property type="entry name" value="Trypsin-like serine proteases"/>
    <property type="match status" value="1"/>
</dbReference>
<keyword evidence="7" id="KW-1185">Reference proteome</keyword>
<sequence>MTGDDRDNGDQTPNPYSYGGERDGQGSTPDPGAPAPPNSPQSSGSQFGSDTSSFGAQSPYGAQAGSPGPGPSEPGYSQPGSQQPGWPQPATPEFGTPQTGTPHAETPQQFGGFGPAGDAGSTGYGQQSAYGQGGASGGQQFGEQPTYGQPSDPHATGGFGASPTNPYGQPAYGQPTYGQSGTAPFQQQPAPRRKTGATAAIAVGAVALALVSGGAGAATYSAINDDPPSTTISGPLGGDKNESNKPIEMPAGSVQEVAASVLPTVVSVLVREGNLEGEGSGVILDANGTIMTNNHVVSAGGDRPASDVTVAFNDGTRAKATVVGTDPISDIAVIKVNKPGLRKISIGTSKNLVVGQDVIAIGSPLGLAGTVTTGIISSLNRPVSTSRTGGTTSVMDAIQTDAAINPGNSGGALVNARGALIGLNTAIATTGGGDSSGSARSGSIGLGFAIPVDQAIRVANQLIASGKAQHSSLGVSVRSEAADSTSGAQVSAVSADGAAAKAGIPNGAIITKFGDRTITTGDALVAAVRSYEPGAVVPVTYTVGGQTKTVNVTLGTLSTK</sequence>
<dbReference type="Pfam" id="PF13180">
    <property type="entry name" value="PDZ_2"/>
    <property type="match status" value="1"/>
</dbReference>
<evidence type="ECO:0000259" key="5">
    <source>
        <dbReference type="SMART" id="SM00228"/>
    </source>
</evidence>
<feature type="compositionally biased region" description="Low complexity" evidence="4">
    <location>
        <begin position="40"/>
        <end position="66"/>
    </location>
</feature>
<dbReference type="InterPro" id="IPR001478">
    <property type="entry name" value="PDZ"/>
</dbReference>
<dbReference type="GO" id="GO:0004252">
    <property type="term" value="F:serine-type endopeptidase activity"/>
    <property type="evidence" value="ECO:0007669"/>
    <property type="project" value="InterPro"/>
</dbReference>
<evidence type="ECO:0000256" key="1">
    <source>
        <dbReference type="ARBA" id="ARBA00010541"/>
    </source>
</evidence>
<evidence type="ECO:0000313" key="6">
    <source>
        <dbReference type="EMBL" id="GAB17108.1"/>
    </source>
</evidence>
<dbReference type="AlphaFoldDB" id="H0QWA7"/>
<feature type="compositionally biased region" description="Polar residues" evidence="4">
    <location>
        <begin position="176"/>
        <end position="189"/>
    </location>
</feature>
<name>H0QWA7_9ACTN</name>
<keyword evidence="2" id="KW-0645">Protease</keyword>
<evidence type="ECO:0000256" key="3">
    <source>
        <dbReference type="ARBA" id="ARBA00022801"/>
    </source>
</evidence>
<dbReference type="PANTHER" id="PTHR43343:SF3">
    <property type="entry name" value="PROTEASE DO-LIKE 8, CHLOROPLASTIC"/>
    <property type="match status" value="1"/>
</dbReference>
<dbReference type="SMART" id="SM00228">
    <property type="entry name" value="PDZ"/>
    <property type="match status" value="1"/>
</dbReference>
<dbReference type="eggNOG" id="COG0265">
    <property type="taxonomic scope" value="Bacteria"/>
</dbReference>
<comment type="caution">
    <text evidence="6">The sequence shown here is derived from an EMBL/GenBank/DDBJ whole genome shotgun (WGS) entry which is preliminary data.</text>
</comment>
<dbReference type="InterPro" id="IPR051201">
    <property type="entry name" value="Chloro_Bact_Ser_Proteases"/>
</dbReference>
<feature type="region of interest" description="Disordered" evidence="4">
    <location>
        <begin position="1"/>
        <end position="193"/>
    </location>
</feature>
<dbReference type="STRING" id="1077974.GOEFS_019_00210"/>
<dbReference type="Proteomes" id="UP000035034">
    <property type="component" value="Unassembled WGS sequence"/>
</dbReference>
<organism evidence="6 7">
    <name type="scientific">Gordonia effusa NBRC 100432</name>
    <dbReference type="NCBI Taxonomy" id="1077974"/>
    <lineage>
        <taxon>Bacteria</taxon>
        <taxon>Bacillati</taxon>
        <taxon>Actinomycetota</taxon>
        <taxon>Actinomycetes</taxon>
        <taxon>Mycobacteriales</taxon>
        <taxon>Gordoniaceae</taxon>
        <taxon>Gordonia</taxon>
    </lineage>
</organism>
<dbReference type="PRINTS" id="PR00834">
    <property type="entry name" value="PROTEASES2C"/>
</dbReference>
<dbReference type="EMBL" id="BAEH01000019">
    <property type="protein sequence ID" value="GAB17108.1"/>
    <property type="molecule type" value="Genomic_DNA"/>
</dbReference>